<keyword evidence="4" id="KW-0539">Nucleus</keyword>
<dbReference type="HAMAP" id="MF_00261">
    <property type="entry name" value="RNApol_arch_Rpo11"/>
    <property type="match status" value="1"/>
</dbReference>
<protein>
    <recommendedName>
        <fullName evidence="6">DNA-directed RNA polymerase RBP11-like dimerisation domain-containing protein</fullName>
    </recommendedName>
</protein>
<evidence type="ECO:0000259" key="6">
    <source>
        <dbReference type="Pfam" id="PF13656"/>
    </source>
</evidence>
<dbReference type="Gene3D" id="3.30.1360.10">
    <property type="entry name" value="RNA polymerase, RBP11-like subunit"/>
    <property type="match status" value="1"/>
</dbReference>
<proteinExistence type="inferred from homology"/>
<keyword evidence="2" id="KW-0240">DNA-directed RNA polymerase</keyword>
<dbReference type="SUPFAM" id="SSF55257">
    <property type="entry name" value="RBP11-like subunits of RNA polymerase"/>
    <property type="match status" value="1"/>
</dbReference>
<evidence type="ECO:0000256" key="5">
    <source>
        <dbReference type="ARBA" id="ARBA00025751"/>
    </source>
</evidence>
<feature type="domain" description="DNA-directed RNA polymerase RBP11-like dimerisation" evidence="6">
    <location>
        <begin position="18"/>
        <end position="90"/>
    </location>
</feature>
<accession>A0A830HJ50</accession>
<sequence>MPEEKADVVGDASDDSMATFALLDETHTLGNAVRFLLNGNNNVDFCGYSVPHPSDHVVHVRVQTTGEISAKQALIDAGNQLVDVCDALESSFDVALAQAPPPTST</sequence>
<evidence type="ECO:0000256" key="4">
    <source>
        <dbReference type="ARBA" id="ARBA00023242"/>
    </source>
</evidence>
<name>A0A830HJ50_9CHLO</name>
<dbReference type="AlphaFoldDB" id="A0A830HJ50"/>
<dbReference type="PROSITE" id="PS01154">
    <property type="entry name" value="RNA_POL_L_13KD"/>
    <property type="match status" value="1"/>
</dbReference>
<dbReference type="GO" id="GO:0005736">
    <property type="term" value="C:RNA polymerase I complex"/>
    <property type="evidence" value="ECO:0007669"/>
    <property type="project" value="TreeGrafter"/>
</dbReference>
<dbReference type="GO" id="GO:0003677">
    <property type="term" value="F:DNA binding"/>
    <property type="evidence" value="ECO:0007669"/>
    <property type="project" value="InterPro"/>
</dbReference>
<dbReference type="GO" id="GO:0006383">
    <property type="term" value="P:transcription by RNA polymerase III"/>
    <property type="evidence" value="ECO:0007669"/>
    <property type="project" value="TreeGrafter"/>
</dbReference>
<dbReference type="PANTHER" id="PTHR13946">
    <property type="entry name" value="DNA-DIRECTED RNA POLYMERASE I,II,III"/>
    <property type="match status" value="1"/>
</dbReference>
<comment type="subcellular location">
    <subcellularLocation>
        <location evidence="1">Nucleus</location>
    </subcellularLocation>
</comment>
<dbReference type="GO" id="GO:0046983">
    <property type="term" value="F:protein dimerization activity"/>
    <property type="evidence" value="ECO:0007669"/>
    <property type="project" value="InterPro"/>
</dbReference>
<dbReference type="InterPro" id="IPR036603">
    <property type="entry name" value="RBP11-like"/>
</dbReference>
<dbReference type="EMBL" id="BNJQ01000010">
    <property type="protein sequence ID" value="GHP05319.1"/>
    <property type="molecule type" value="Genomic_DNA"/>
</dbReference>
<dbReference type="InterPro" id="IPR009025">
    <property type="entry name" value="RBP11-like_dimer"/>
</dbReference>
<dbReference type="Pfam" id="PF13656">
    <property type="entry name" value="RNA_pol_L_2"/>
    <property type="match status" value="1"/>
</dbReference>
<evidence type="ECO:0000313" key="8">
    <source>
        <dbReference type="Proteomes" id="UP000660262"/>
    </source>
</evidence>
<dbReference type="GO" id="GO:0003899">
    <property type="term" value="F:DNA-directed RNA polymerase activity"/>
    <property type="evidence" value="ECO:0007669"/>
    <property type="project" value="InterPro"/>
</dbReference>
<reference evidence="7" key="1">
    <citation type="submission" date="2020-10" db="EMBL/GenBank/DDBJ databases">
        <title>Unveiling of a novel bifunctional photoreceptor, Dualchrome1, isolated from a cosmopolitan green alga.</title>
        <authorList>
            <person name="Suzuki S."/>
            <person name="Kawachi M."/>
        </authorList>
    </citation>
    <scope>NUCLEOTIDE SEQUENCE</scope>
    <source>
        <strain evidence="7">NIES 2893</strain>
    </source>
</reference>
<comment type="caution">
    <text evidence="7">The sequence shown here is derived from an EMBL/GenBank/DDBJ whole genome shotgun (WGS) entry which is preliminary data.</text>
</comment>
<dbReference type="Proteomes" id="UP000660262">
    <property type="component" value="Unassembled WGS sequence"/>
</dbReference>
<comment type="similarity">
    <text evidence="5">Belongs to the archaeal Rpo11/eukaryotic RPB11/RPC19 RNA polymerase subunit family.</text>
</comment>
<dbReference type="PANTHER" id="PTHR13946:SF28">
    <property type="entry name" value="DNA-DIRECTED RNA POLYMERASES I AND III SUBUNIT RPAC2"/>
    <property type="match status" value="1"/>
</dbReference>
<gene>
    <name evidence="7" type="ORF">PPROV_000407100</name>
</gene>
<keyword evidence="8" id="KW-1185">Reference proteome</keyword>
<evidence type="ECO:0000313" key="7">
    <source>
        <dbReference type="EMBL" id="GHP05319.1"/>
    </source>
</evidence>
<evidence type="ECO:0000256" key="2">
    <source>
        <dbReference type="ARBA" id="ARBA00022478"/>
    </source>
</evidence>
<dbReference type="OrthoDB" id="510325at2759"/>
<dbReference type="InterPro" id="IPR008193">
    <property type="entry name" value="RNA_pol_Rpb11_13-16kDa_CS"/>
</dbReference>
<dbReference type="InterPro" id="IPR022905">
    <property type="entry name" value="Rpo11-like"/>
</dbReference>
<organism evidence="7 8">
    <name type="scientific">Pycnococcus provasolii</name>
    <dbReference type="NCBI Taxonomy" id="41880"/>
    <lineage>
        <taxon>Eukaryota</taxon>
        <taxon>Viridiplantae</taxon>
        <taxon>Chlorophyta</taxon>
        <taxon>Pseudoscourfieldiophyceae</taxon>
        <taxon>Pseudoscourfieldiales</taxon>
        <taxon>Pycnococcaceae</taxon>
        <taxon>Pycnococcus</taxon>
    </lineage>
</organism>
<dbReference type="InterPro" id="IPR033898">
    <property type="entry name" value="RNAP_AC19"/>
</dbReference>
<evidence type="ECO:0000256" key="1">
    <source>
        <dbReference type="ARBA" id="ARBA00004123"/>
    </source>
</evidence>
<dbReference type="CDD" id="cd07029">
    <property type="entry name" value="RNAP_I_III_AC19"/>
    <property type="match status" value="1"/>
</dbReference>
<dbReference type="GO" id="GO:0006362">
    <property type="term" value="P:transcription elongation by RNA polymerase I"/>
    <property type="evidence" value="ECO:0007669"/>
    <property type="project" value="TreeGrafter"/>
</dbReference>
<keyword evidence="3" id="KW-0804">Transcription</keyword>
<evidence type="ECO:0000256" key="3">
    <source>
        <dbReference type="ARBA" id="ARBA00023163"/>
    </source>
</evidence>
<dbReference type="GO" id="GO:0005666">
    <property type="term" value="C:RNA polymerase III complex"/>
    <property type="evidence" value="ECO:0007669"/>
    <property type="project" value="TreeGrafter"/>
</dbReference>